<dbReference type="EMBL" id="OZ034816">
    <property type="protein sequence ID" value="CAL1376775.1"/>
    <property type="molecule type" value="Genomic_DNA"/>
</dbReference>
<gene>
    <name evidence="2" type="ORF">LTRI10_LOCUS18484</name>
</gene>
<name>A0AAV2DTR4_9ROSI</name>
<reference evidence="2 3" key="1">
    <citation type="submission" date="2024-04" db="EMBL/GenBank/DDBJ databases">
        <authorList>
            <person name="Fracassetti M."/>
        </authorList>
    </citation>
    <scope>NUCLEOTIDE SEQUENCE [LARGE SCALE GENOMIC DNA]</scope>
</reference>
<evidence type="ECO:0000313" key="2">
    <source>
        <dbReference type="EMBL" id="CAL1376775.1"/>
    </source>
</evidence>
<dbReference type="AlphaFoldDB" id="A0AAV2DTR4"/>
<evidence type="ECO:0000313" key="3">
    <source>
        <dbReference type="Proteomes" id="UP001497516"/>
    </source>
</evidence>
<dbReference type="Proteomes" id="UP001497516">
    <property type="component" value="Chromosome 3"/>
</dbReference>
<proteinExistence type="predicted"/>
<organism evidence="2 3">
    <name type="scientific">Linum trigynum</name>
    <dbReference type="NCBI Taxonomy" id="586398"/>
    <lineage>
        <taxon>Eukaryota</taxon>
        <taxon>Viridiplantae</taxon>
        <taxon>Streptophyta</taxon>
        <taxon>Embryophyta</taxon>
        <taxon>Tracheophyta</taxon>
        <taxon>Spermatophyta</taxon>
        <taxon>Magnoliopsida</taxon>
        <taxon>eudicotyledons</taxon>
        <taxon>Gunneridae</taxon>
        <taxon>Pentapetalae</taxon>
        <taxon>rosids</taxon>
        <taxon>fabids</taxon>
        <taxon>Malpighiales</taxon>
        <taxon>Linaceae</taxon>
        <taxon>Linum</taxon>
    </lineage>
</organism>
<protein>
    <submittedName>
        <fullName evidence="2">Uncharacterized protein</fullName>
    </submittedName>
</protein>
<evidence type="ECO:0000256" key="1">
    <source>
        <dbReference type="SAM" id="MobiDB-lite"/>
    </source>
</evidence>
<accession>A0AAV2DTR4</accession>
<sequence>MGFPSLSLTALFSELPIVPFSVSVAETFPAPSEQLLELYYSRYKASLCPGYPPSSSSSSSSSSMKVIWGIGEDRNLKSKDSTVKIEVIVLVKVRKKGEIHGKPPDGIEKHGRVTSRGKVEVWSVKMVKIFLDEDSAVEPDLPLLNLEPRAEEVVKAKYNLLSRRLHKDDKKDIYHHTEKVIALFLRGRVFIKKEESKGKHTEQNSSTSEFTYFFLLSPNLSVTKLLPNQKIKVTEGVKSKMDINELAARAGRLSTERGNPSSSGGRGDRPKLTTNAGRSISMLLGKMLMENKVALAKASGAARYAWGKYGEVGVQPTQAQNLFIFTLNDAIIREKIW</sequence>
<keyword evidence="3" id="KW-1185">Reference proteome</keyword>
<feature type="region of interest" description="Disordered" evidence="1">
    <location>
        <begin position="249"/>
        <end position="274"/>
    </location>
</feature>